<dbReference type="InterPro" id="IPR020422">
    <property type="entry name" value="TYR_PHOSPHATASE_DUAL_dom"/>
</dbReference>
<gene>
    <name evidence="4" type="ORF">PHMEG_00016174</name>
</gene>
<dbReference type="OrthoDB" id="10252009at2759"/>
<dbReference type="Gene3D" id="3.90.190.10">
    <property type="entry name" value="Protein tyrosine phosphatase superfamily"/>
    <property type="match status" value="1"/>
</dbReference>
<evidence type="ECO:0000256" key="1">
    <source>
        <dbReference type="SAM" id="MobiDB-lite"/>
    </source>
</evidence>
<accession>A0A225VZX7</accession>
<dbReference type="Proteomes" id="UP000198211">
    <property type="component" value="Unassembled WGS sequence"/>
</dbReference>
<evidence type="ECO:0000259" key="3">
    <source>
        <dbReference type="PROSITE" id="PS50056"/>
    </source>
</evidence>
<keyword evidence="5" id="KW-1185">Reference proteome</keyword>
<feature type="domain" description="Tyrosine-protein phosphatase" evidence="2">
    <location>
        <begin position="1"/>
        <end position="149"/>
    </location>
</feature>
<evidence type="ECO:0000259" key="2">
    <source>
        <dbReference type="PROSITE" id="PS50054"/>
    </source>
</evidence>
<feature type="domain" description="Tyrosine specific protein phosphatases" evidence="3">
    <location>
        <begin position="70"/>
        <end position="130"/>
    </location>
</feature>
<dbReference type="PANTHER" id="PTHR46653">
    <property type="entry name" value="SPECIFICITY PROTEIN PHOSPHATASE, PUTATIVE-RELATED"/>
    <property type="match status" value="1"/>
</dbReference>
<comment type="caution">
    <text evidence="4">The sequence shown here is derived from an EMBL/GenBank/DDBJ whole genome shotgun (WGS) entry which is preliminary data.</text>
</comment>
<name>A0A225VZX7_9STRA</name>
<protein>
    <submittedName>
        <fullName evidence="4">Phosphatase</fullName>
    </submittedName>
</protein>
<proteinExistence type="predicted"/>
<dbReference type="PROSITE" id="PS50056">
    <property type="entry name" value="TYR_PHOSPHATASE_2"/>
    <property type="match status" value="1"/>
</dbReference>
<feature type="region of interest" description="Disordered" evidence="1">
    <location>
        <begin position="448"/>
        <end position="474"/>
    </location>
</feature>
<feature type="region of interest" description="Disordered" evidence="1">
    <location>
        <begin position="321"/>
        <end position="342"/>
    </location>
</feature>
<dbReference type="EMBL" id="NBNE01002294">
    <property type="protein sequence ID" value="OWZ10892.1"/>
    <property type="molecule type" value="Genomic_DNA"/>
</dbReference>
<reference evidence="5" key="1">
    <citation type="submission" date="2017-03" db="EMBL/GenBank/DDBJ databases">
        <title>Phytopthora megakarya and P. palmivora, two closely related causual agents of cacao black pod achieved similar genome size and gene model numbers by different mechanisms.</title>
        <authorList>
            <person name="Ali S."/>
            <person name="Shao J."/>
            <person name="Larry D.J."/>
            <person name="Kronmiller B."/>
            <person name="Shen D."/>
            <person name="Strem M.D."/>
            <person name="Melnick R.L."/>
            <person name="Guiltinan M.J."/>
            <person name="Tyler B.M."/>
            <person name="Meinhardt L.W."/>
            <person name="Bailey B.A."/>
        </authorList>
    </citation>
    <scope>NUCLEOTIDE SEQUENCE [LARGE SCALE GENOMIC DNA]</scope>
    <source>
        <strain evidence="5">zdho120</strain>
    </source>
</reference>
<dbReference type="InterPro" id="IPR000387">
    <property type="entry name" value="Tyr_Pase_dom"/>
</dbReference>
<dbReference type="PROSITE" id="PS50054">
    <property type="entry name" value="TYR_PHOSPHATASE_DUAL"/>
    <property type="match status" value="1"/>
</dbReference>
<evidence type="ECO:0000313" key="4">
    <source>
        <dbReference type="EMBL" id="OWZ10892.1"/>
    </source>
</evidence>
<dbReference type="Pfam" id="PF00782">
    <property type="entry name" value="DSPc"/>
    <property type="match status" value="1"/>
</dbReference>
<dbReference type="InterPro" id="IPR000340">
    <property type="entry name" value="Dual-sp_phosphatase_cat-dom"/>
</dbReference>
<organism evidence="4 5">
    <name type="scientific">Phytophthora megakarya</name>
    <dbReference type="NCBI Taxonomy" id="4795"/>
    <lineage>
        <taxon>Eukaryota</taxon>
        <taxon>Sar</taxon>
        <taxon>Stramenopiles</taxon>
        <taxon>Oomycota</taxon>
        <taxon>Peronosporomycetes</taxon>
        <taxon>Peronosporales</taxon>
        <taxon>Peronosporaceae</taxon>
        <taxon>Phytophthora</taxon>
    </lineage>
</organism>
<sequence>MSSKIKDGLFMGDIDAAQDADFLQLNGIMHIINCVPRQVPNIFQQSLGLSYSACDLDEVLRRPFFDLKNREFMHIIQLIDRALERTESVLVHSLTGINRSPSIMIGYLMVTYCWGLDKAHEFVMTKRTDMKLHESYIDQLCLLEAQIQQDRPMRATERQLYEWNMNTADPKSDEVVLIHTFLNTACAPDPNAVPERRRIDSNKHYHGAYKERRLTWIDQTPEMRKLHPSLLIRPERPPNISYNKMAAANGWVDLLNPSPTLSHEAKIKRLHSFSAPKRTEILDDEASTSPSTVSEELEFMPEETSRNSTPRYLRHTLASINSRPRRVSSSRPTPTAAPGGRVFYNVDFPLPETSTPPLSSRSRNGHILTGSMRRSMVDPLAHQSKASVPTRPRTAPARIRKDVETKDVLQSKKVDLNGFNRITIDPKTPYRMHSSLDYTADMDALSGTSTRTRRTSTSTTTGFGRAKISRASWR</sequence>
<dbReference type="SMART" id="SM00195">
    <property type="entry name" value="DSPc"/>
    <property type="match status" value="1"/>
</dbReference>
<dbReference type="PANTHER" id="PTHR46653:SF1">
    <property type="entry name" value="SPECIFICITY PROTEIN PHOSPHATASE, PUTATIVE-RELATED"/>
    <property type="match status" value="1"/>
</dbReference>
<dbReference type="CDD" id="cd14498">
    <property type="entry name" value="DSP"/>
    <property type="match status" value="1"/>
</dbReference>
<feature type="region of interest" description="Disordered" evidence="1">
    <location>
        <begin position="283"/>
        <end position="309"/>
    </location>
</feature>
<dbReference type="STRING" id="4795.A0A225VZX7"/>
<dbReference type="InterPro" id="IPR029021">
    <property type="entry name" value="Prot-tyrosine_phosphatase-like"/>
</dbReference>
<dbReference type="SUPFAM" id="SSF52799">
    <property type="entry name" value="(Phosphotyrosine protein) phosphatases II"/>
    <property type="match status" value="1"/>
</dbReference>
<dbReference type="AlphaFoldDB" id="A0A225VZX7"/>
<evidence type="ECO:0000313" key="5">
    <source>
        <dbReference type="Proteomes" id="UP000198211"/>
    </source>
</evidence>